<feature type="region of interest" description="Disordered" evidence="1">
    <location>
        <begin position="1"/>
        <end position="33"/>
    </location>
</feature>
<dbReference type="GO" id="GO:0016747">
    <property type="term" value="F:acyltransferase activity, transferring groups other than amino-acyl groups"/>
    <property type="evidence" value="ECO:0007669"/>
    <property type="project" value="InterPro"/>
</dbReference>
<gene>
    <name evidence="3" type="ORF">EJ04DRAFT_464586</name>
</gene>
<name>A0A9P4V3W3_9PLEO</name>
<dbReference type="Proteomes" id="UP000799444">
    <property type="component" value="Unassembled WGS sequence"/>
</dbReference>
<evidence type="ECO:0000313" key="4">
    <source>
        <dbReference type="Proteomes" id="UP000799444"/>
    </source>
</evidence>
<dbReference type="AlphaFoldDB" id="A0A9P4V3W3"/>
<dbReference type="Pfam" id="PF00583">
    <property type="entry name" value="Acetyltransf_1"/>
    <property type="match status" value="1"/>
</dbReference>
<keyword evidence="4" id="KW-1185">Reference proteome</keyword>
<evidence type="ECO:0000313" key="3">
    <source>
        <dbReference type="EMBL" id="KAF2735568.1"/>
    </source>
</evidence>
<dbReference type="SUPFAM" id="SSF55729">
    <property type="entry name" value="Acyl-CoA N-acyltransferases (Nat)"/>
    <property type="match status" value="1"/>
</dbReference>
<dbReference type="CDD" id="cd04301">
    <property type="entry name" value="NAT_SF"/>
    <property type="match status" value="1"/>
</dbReference>
<dbReference type="PANTHER" id="PTHR42791:SF2">
    <property type="entry name" value="N-ACETYLTRANSFERASE DOMAIN-CONTAINING PROTEIN"/>
    <property type="match status" value="1"/>
</dbReference>
<dbReference type="PROSITE" id="PS51186">
    <property type="entry name" value="GNAT"/>
    <property type="match status" value="1"/>
</dbReference>
<dbReference type="InterPro" id="IPR016181">
    <property type="entry name" value="Acyl_CoA_acyltransferase"/>
</dbReference>
<dbReference type="Gene3D" id="3.40.630.30">
    <property type="match status" value="1"/>
</dbReference>
<evidence type="ECO:0000256" key="1">
    <source>
        <dbReference type="SAM" id="MobiDB-lite"/>
    </source>
</evidence>
<comment type="caution">
    <text evidence="3">The sequence shown here is derived from an EMBL/GenBank/DDBJ whole genome shotgun (WGS) entry which is preliminary data.</text>
</comment>
<organism evidence="3 4">
    <name type="scientific">Polyplosphaeria fusca</name>
    <dbReference type="NCBI Taxonomy" id="682080"/>
    <lineage>
        <taxon>Eukaryota</taxon>
        <taxon>Fungi</taxon>
        <taxon>Dikarya</taxon>
        <taxon>Ascomycota</taxon>
        <taxon>Pezizomycotina</taxon>
        <taxon>Dothideomycetes</taxon>
        <taxon>Pleosporomycetidae</taxon>
        <taxon>Pleosporales</taxon>
        <taxon>Tetraplosphaeriaceae</taxon>
        <taxon>Polyplosphaeria</taxon>
    </lineage>
</organism>
<dbReference type="InterPro" id="IPR052523">
    <property type="entry name" value="Trichothecene_AcTrans"/>
</dbReference>
<dbReference type="OrthoDB" id="196847at2759"/>
<feature type="domain" description="N-acetyltransferase" evidence="2">
    <location>
        <begin position="109"/>
        <end position="229"/>
    </location>
</feature>
<reference evidence="3" key="1">
    <citation type="journal article" date="2020" name="Stud. Mycol.">
        <title>101 Dothideomycetes genomes: a test case for predicting lifestyles and emergence of pathogens.</title>
        <authorList>
            <person name="Haridas S."/>
            <person name="Albert R."/>
            <person name="Binder M."/>
            <person name="Bloem J."/>
            <person name="Labutti K."/>
            <person name="Salamov A."/>
            <person name="Andreopoulos B."/>
            <person name="Baker S."/>
            <person name="Barry K."/>
            <person name="Bills G."/>
            <person name="Bluhm B."/>
            <person name="Cannon C."/>
            <person name="Castanera R."/>
            <person name="Culley D."/>
            <person name="Daum C."/>
            <person name="Ezra D."/>
            <person name="Gonzalez J."/>
            <person name="Henrissat B."/>
            <person name="Kuo A."/>
            <person name="Liang C."/>
            <person name="Lipzen A."/>
            <person name="Lutzoni F."/>
            <person name="Magnuson J."/>
            <person name="Mondo S."/>
            <person name="Nolan M."/>
            <person name="Ohm R."/>
            <person name="Pangilinan J."/>
            <person name="Park H.-J."/>
            <person name="Ramirez L."/>
            <person name="Alfaro M."/>
            <person name="Sun H."/>
            <person name="Tritt A."/>
            <person name="Yoshinaga Y."/>
            <person name="Zwiers L.-H."/>
            <person name="Turgeon B."/>
            <person name="Goodwin S."/>
            <person name="Spatafora J."/>
            <person name="Crous P."/>
            <person name="Grigoriev I."/>
        </authorList>
    </citation>
    <scope>NUCLEOTIDE SEQUENCE</scope>
    <source>
        <strain evidence="3">CBS 125425</strain>
    </source>
</reference>
<dbReference type="PANTHER" id="PTHR42791">
    <property type="entry name" value="GNAT FAMILY ACETYLTRANSFERASE"/>
    <property type="match status" value="1"/>
</dbReference>
<dbReference type="EMBL" id="ML996134">
    <property type="protein sequence ID" value="KAF2735568.1"/>
    <property type="molecule type" value="Genomic_DNA"/>
</dbReference>
<protein>
    <recommendedName>
        <fullName evidence="2">N-acetyltransferase domain-containing protein</fullName>
    </recommendedName>
</protein>
<evidence type="ECO:0000259" key="2">
    <source>
        <dbReference type="PROSITE" id="PS51186"/>
    </source>
</evidence>
<feature type="non-terminal residue" evidence="3">
    <location>
        <position position="229"/>
    </location>
</feature>
<proteinExistence type="predicted"/>
<accession>A0A9P4V3W3</accession>
<dbReference type="InterPro" id="IPR000182">
    <property type="entry name" value="GNAT_dom"/>
</dbReference>
<sequence length="229" mass="25529">MADLQQKAEFIKIPPPPDGTPQTQPVEPSNRIPSSEITISLCTPSDLPELVDGFYLSFSPTWFARMEPPALRPSPALRRSRLASRLLPSFSTPGINWVKATLNASGKMIGVAGWAPPSTPIHNVWRRSAAHFYGWKDSQGWSDADVADMWAGTDIAAWDAECDGNDKVREEVMGGERHWYLAPLFVWPEWQGRGVGRLLLEWAMERADGEGVPMYLESAPHARAVYMRV</sequence>